<sequence>MFKQAFKLKTFWLFLIFLIMLVAALNVKPINWNVITICIPWLIVIPTLIPVEHQHLRK</sequence>
<comment type="caution">
    <text evidence="2">The sequence shown here is derived from an EMBL/GenBank/DDBJ whole genome shotgun (WGS) entry which is preliminary data.</text>
</comment>
<keyword evidence="3" id="KW-1185">Reference proteome</keyword>
<protein>
    <submittedName>
        <fullName evidence="2">Uncharacterized protein</fullName>
    </submittedName>
</protein>
<gene>
    <name evidence="2" type="ORF">FC15_GL000856</name>
</gene>
<dbReference type="Proteomes" id="UP000051315">
    <property type="component" value="Unassembled WGS sequence"/>
</dbReference>
<organism evidence="2 3">
    <name type="scientific">Lapidilactobacillus concavus DSM 17758</name>
    <dbReference type="NCBI Taxonomy" id="1423735"/>
    <lineage>
        <taxon>Bacteria</taxon>
        <taxon>Bacillati</taxon>
        <taxon>Bacillota</taxon>
        <taxon>Bacilli</taxon>
        <taxon>Lactobacillales</taxon>
        <taxon>Lactobacillaceae</taxon>
        <taxon>Lapidilactobacillus</taxon>
    </lineage>
</organism>
<keyword evidence="1" id="KW-1133">Transmembrane helix</keyword>
<proteinExistence type="predicted"/>
<keyword evidence="1" id="KW-0472">Membrane</keyword>
<evidence type="ECO:0000256" key="1">
    <source>
        <dbReference type="SAM" id="Phobius"/>
    </source>
</evidence>
<dbReference type="AlphaFoldDB" id="A0A0R1W0K6"/>
<keyword evidence="1" id="KW-0812">Transmembrane</keyword>
<name>A0A0R1W0K6_9LACO</name>
<accession>A0A0R1W0K6</accession>
<dbReference type="PATRIC" id="fig|1423735.3.peg.891"/>
<dbReference type="EMBL" id="AZFX01000096">
    <property type="protein sequence ID" value="KRM07788.1"/>
    <property type="molecule type" value="Genomic_DNA"/>
</dbReference>
<feature type="transmembrane region" description="Helical" evidence="1">
    <location>
        <begin position="34"/>
        <end position="51"/>
    </location>
</feature>
<evidence type="ECO:0000313" key="3">
    <source>
        <dbReference type="Proteomes" id="UP000051315"/>
    </source>
</evidence>
<evidence type="ECO:0000313" key="2">
    <source>
        <dbReference type="EMBL" id="KRM07788.1"/>
    </source>
</evidence>
<reference evidence="2 3" key="1">
    <citation type="journal article" date="2015" name="Genome Announc.">
        <title>Expanding the biotechnology potential of lactobacilli through comparative genomics of 213 strains and associated genera.</title>
        <authorList>
            <person name="Sun Z."/>
            <person name="Harris H.M."/>
            <person name="McCann A."/>
            <person name="Guo C."/>
            <person name="Argimon S."/>
            <person name="Zhang W."/>
            <person name="Yang X."/>
            <person name="Jeffery I.B."/>
            <person name="Cooney J.C."/>
            <person name="Kagawa T.F."/>
            <person name="Liu W."/>
            <person name="Song Y."/>
            <person name="Salvetti E."/>
            <person name="Wrobel A."/>
            <person name="Rasinkangas P."/>
            <person name="Parkhill J."/>
            <person name="Rea M.C."/>
            <person name="O'Sullivan O."/>
            <person name="Ritari J."/>
            <person name="Douillard F.P."/>
            <person name="Paul Ross R."/>
            <person name="Yang R."/>
            <person name="Briner A.E."/>
            <person name="Felis G.E."/>
            <person name="de Vos W.M."/>
            <person name="Barrangou R."/>
            <person name="Klaenhammer T.R."/>
            <person name="Caufield P.W."/>
            <person name="Cui Y."/>
            <person name="Zhang H."/>
            <person name="O'Toole P.W."/>
        </authorList>
    </citation>
    <scope>NUCLEOTIDE SEQUENCE [LARGE SCALE GENOMIC DNA]</scope>
    <source>
        <strain evidence="2 3">DSM 17758</strain>
    </source>
</reference>